<dbReference type="Proteomes" id="UP000250235">
    <property type="component" value="Unassembled WGS sequence"/>
</dbReference>
<feature type="region of interest" description="Disordered" evidence="1">
    <location>
        <begin position="132"/>
        <end position="159"/>
    </location>
</feature>
<name>A0A2Z7CIG6_9LAMI</name>
<keyword evidence="3" id="KW-1185">Reference proteome</keyword>
<dbReference type="OrthoDB" id="341578at2759"/>
<sequence>MIYNLVEAAQEFLSEIFPQRVPSELVKKLVSIDFNKSHQLSQKDSTVSSGTICSFDEAFVYSPVDLFSGSGESWHWNIGMDESSKTAPSHAFAGQKQGNLDLNKQVKKHMESVVTENNKPSTLHEHTINIGALEEDSEEETEITDSSTSELDEDGSTGNIKDIFVEGNLVKTEYDYLDNERSDTLCSEPVTRDHPTQIAERDLLMAHLLRIACAPKGPLSDSLPEITSELLDLGIVSEGVRDLAIKPSSSFDEIFDRVFRKHIVLSKNTPFWRAALHYGVQNPSTLSSRYLGDFEEIQPLACKATVAHEANEWVLKVLYSQNLCSFNILKII</sequence>
<gene>
    <name evidence="2" type="ORF">F511_08633</name>
</gene>
<organism evidence="2 3">
    <name type="scientific">Dorcoceras hygrometricum</name>
    <dbReference type="NCBI Taxonomy" id="472368"/>
    <lineage>
        <taxon>Eukaryota</taxon>
        <taxon>Viridiplantae</taxon>
        <taxon>Streptophyta</taxon>
        <taxon>Embryophyta</taxon>
        <taxon>Tracheophyta</taxon>
        <taxon>Spermatophyta</taxon>
        <taxon>Magnoliopsida</taxon>
        <taxon>eudicotyledons</taxon>
        <taxon>Gunneridae</taxon>
        <taxon>Pentapetalae</taxon>
        <taxon>asterids</taxon>
        <taxon>lamiids</taxon>
        <taxon>Lamiales</taxon>
        <taxon>Gesneriaceae</taxon>
        <taxon>Didymocarpoideae</taxon>
        <taxon>Trichosporeae</taxon>
        <taxon>Loxocarpinae</taxon>
        <taxon>Dorcoceras</taxon>
    </lineage>
</organism>
<proteinExistence type="predicted"/>
<evidence type="ECO:0000313" key="2">
    <source>
        <dbReference type="EMBL" id="KZV46872.1"/>
    </source>
</evidence>
<accession>A0A2Z7CIG6</accession>
<protein>
    <submittedName>
        <fullName evidence="2">Uncharacterized protein</fullName>
    </submittedName>
</protein>
<reference evidence="2 3" key="1">
    <citation type="journal article" date="2015" name="Proc. Natl. Acad. Sci. U.S.A.">
        <title>The resurrection genome of Boea hygrometrica: A blueprint for survival of dehydration.</title>
        <authorList>
            <person name="Xiao L."/>
            <person name="Yang G."/>
            <person name="Zhang L."/>
            <person name="Yang X."/>
            <person name="Zhao S."/>
            <person name="Ji Z."/>
            <person name="Zhou Q."/>
            <person name="Hu M."/>
            <person name="Wang Y."/>
            <person name="Chen M."/>
            <person name="Xu Y."/>
            <person name="Jin H."/>
            <person name="Xiao X."/>
            <person name="Hu G."/>
            <person name="Bao F."/>
            <person name="Hu Y."/>
            <person name="Wan P."/>
            <person name="Li L."/>
            <person name="Deng X."/>
            <person name="Kuang T."/>
            <person name="Xiang C."/>
            <person name="Zhu J.K."/>
            <person name="Oliver M.J."/>
            <person name="He Y."/>
        </authorList>
    </citation>
    <scope>NUCLEOTIDE SEQUENCE [LARGE SCALE GENOMIC DNA]</scope>
    <source>
        <strain evidence="3">cv. XS01</strain>
    </source>
</reference>
<evidence type="ECO:0000313" key="3">
    <source>
        <dbReference type="Proteomes" id="UP000250235"/>
    </source>
</evidence>
<evidence type="ECO:0000256" key="1">
    <source>
        <dbReference type="SAM" id="MobiDB-lite"/>
    </source>
</evidence>
<feature type="compositionally biased region" description="Acidic residues" evidence="1">
    <location>
        <begin position="133"/>
        <end position="143"/>
    </location>
</feature>
<dbReference type="AlphaFoldDB" id="A0A2Z7CIG6"/>
<dbReference type="EMBL" id="KQ995363">
    <property type="protein sequence ID" value="KZV46872.1"/>
    <property type="molecule type" value="Genomic_DNA"/>
</dbReference>